<feature type="compositionally biased region" description="Low complexity" evidence="7">
    <location>
        <begin position="886"/>
        <end position="895"/>
    </location>
</feature>
<dbReference type="EMBL" id="WHVB01000047">
    <property type="protein sequence ID" value="KAF8465446.1"/>
    <property type="molecule type" value="Genomic_DNA"/>
</dbReference>
<evidence type="ECO:0000256" key="7">
    <source>
        <dbReference type="SAM" id="MobiDB-lite"/>
    </source>
</evidence>
<name>A0A9P5JVH0_9AGAM</name>
<dbReference type="GO" id="GO:0003729">
    <property type="term" value="F:mRNA binding"/>
    <property type="evidence" value="ECO:0007669"/>
    <property type="project" value="TreeGrafter"/>
</dbReference>
<comment type="subunit">
    <text evidence="6">Component of the eukaryotic translation initiation factor 3 (eIF-3) complex.</text>
</comment>
<dbReference type="GO" id="GO:0016282">
    <property type="term" value="C:eukaryotic 43S preinitiation complex"/>
    <property type="evidence" value="ECO:0007669"/>
    <property type="project" value="UniProtKB-UniRule"/>
</dbReference>
<dbReference type="GO" id="GO:0033290">
    <property type="term" value="C:eukaryotic 48S preinitiation complex"/>
    <property type="evidence" value="ECO:0007669"/>
    <property type="project" value="UniProtKB-UniRule"/>
</dbReference>
<dbReference type="AlphaFoldDB" id="A0A9P5JVH0"/>
<evidence type="ECO:0000256" key="4">
    <source>
        <dbReference type="ARBA" id="ARBA00022884"/>
    </source>
</evidence>
<feature type="compositionally biased region" description="Basic and acidic residues" evidence="7">
    <location>
        <begin position="800"/>
        <end position="884"/>
    </location>
</feature>
<feature type="compositionally biased region" description="Low complexity" evidence="7">
    <location>
        <begin position="950"/>
        <end position="962"/>
    </location>
</feature>
<dbReference type="GO" id="GO:0043614">
    <property type="term" value="C:multi-eIF complex"/>
    <property type="evidence" value="ECO:0007669"/>
    <property type="project" value="TreeGrafter"/>
</dbReference>
<comment type="caution">
    <text evidence="9">The sequence shown here is derived from an EMBL/GenBank/DDBJ whole genome shotgun (WGS) entry which is preliminary data.</text>
</comment>
<feature type="region of interest" description="Disordered" evidence="7">
    <location>
        <begin position="800"/>
        <end position="991"/>
    </location>
</feature>
<feature type="domain" description="PCI" evidence="8">
    <location>
        <begin position="318"/>
        <end position="504"/>
    </location>
</feature>
<keyword evidence="4 6" id="KW-0694">RNA-binding</keyword>
<keyword evidence="5 6" id="KW-0648">Protein biosynthesis</keyword>
<reference evidence="9" key="1">
    <citation type="submission" date="2019-10" db="EMBL/GenBank/DDBJ databases">
        <authorList>
            <consortium name="DOE Joint Genome Institute"/>
            <person name="Kuo A."/>
            <person name="Miyauchi S."/>
            <person name="Kiss E."/>
            <person name="Drula E."/>
            <person name="Kohler A."/>
            <person name="Sanchez-Garcia M."/>
            <person name="Andreopoulos B."/>
            <person name="Barry K.W."/>
            <person name="Bonito G."/>
            <person name="Buee M."/>
            <person name="Carver A."/>
            <person name="Chen C."/>
            <person name="Cichocki N."/>
            <person name="Clum A."/>
            <person name="Culley D."/>
            <person name="Crous P.W."/>
            <person name="Fauchery L."/>
            <person name="Girlanda M."/>
            <person name="Hayes R."/>
            <person name="Keri Z."/>
            <person name="LaButti K."/>
            <person name="Lipzen A."/>
            <person name="Lombard V."/>
            <person name="Magnuson J."/>
            <person name="Maillard F."/>
            <person name="Morin E."/>
            <person name="Murat C."/>
            <person name="Nolan M."/>
            <person name="Ohm R."/>
            <person name="Pangilinan J."/>
            <person name="Pereira M."/>
            <person name="Perotto S."/>
            <person name="Peter M."/>
            <person name="Riley R."/>
            <person name="Sitrit Y."/>
            <person name="Stielow B."/>
            <person name="Szollosi G."/>
            <person name="Zifcakova L."/>
            <person name="Stursova M."/>
            <person name="Spatafora J.W."/>
            <person name="Tedersoo L."/>
            <person name="Vaario L.-M."/>
            <person name="Yamada A."/>
            <person name="Yan M."/>
            <person name="Wang P."/>
            <person name="Xu J."/>
            <person name="Bruns T."/>
            <person name="Baldrian P."/>
            <person name="Vilgalys R."/>
            <person name="Henrissat B."/>
            <person name="Grigoriev I.V."/>
            <person name="Hibbett D."/>
            <person name="Nagy L.G."/>
            <person name="Martin F.M."/>
        </authorList>
    </citation>
    <scope>NUCLEOTIDE SEQUENCE</scope>
    <source>
        <strain evidence="9">Prilba</strain>
    </source>
</reference>
<keyword evidence="3 6" id="KW-0396">Initiation factor</keyword>
<dbReference type="GO" id="GO:0071540">
    <property type="term" value="C:eukaryotic translation initiation factor 3 complex, eIF3e"/>
    <property type="evidence" value="ECO:0007669"/>
    <property type="project" value="TreeGrafter"/>
</dbReference>
<evidence type="ECO:0000256" key="6">
    <source>
        <dbReference type="HAMAP-Rule" id="MF_03000"/>
    </source>
</evidence>
<dbReference type="Pfam" id="PF22591">
    <property type="entry name" value="eIF3a_PCI_TPR-like"/>
    <property type="match status" value="1"/>
</dbReference>
<evidence type="ECO:0000313" key="9">
    <source>
        <dbReference type="EMBL" id="KAF8465446.1"/>
    </source>
</evidence>
<evidence type="ECO:0000256" key="2">
    <source>
        <dbReference type="ARBA" id="ARBA00022490"/>
    </source>
</evidence>
<evidence type="ECO:0000256" key="1">
    <source>
        <dbReference type="ARBA" id="ARBA00004496"/>
    </source>
</evidence>
<dbReference type="HAMAP" id="MF_03000">
    <property type="entry name" value="eIF3a"/>
    <property type="match status" value="1"/>
</dbReference>
<dbReference type="GO" id="GO:0002188">
    <property type="term" value="P:translation reinitiation"/>
    <property type="evidence" value="ECO:0007669"/>
    <property type="project" value="TreeGrafter"/>
</dbReference>
<reference evidence="9" key="2">
    <citation type="journal article" date="2020" name="Nat. Commun.">
        <title>Large-scale genome sequencing of mycorrhizal fungi provides insights into the early evolution of symbiotic traits.</title>
        <authorList>
            <person name="Miyauchi S."/>
            <person name="Kiss E."/>
            <person name="Kuo A."/>
            <person name="Drula E."/>
            <person name="Kohler A."/>
            <person name="Sanchez-Garcia M."/>
            <person name="Morin E."/>
            <person name="Andreopoulos B."/>
            <person name="Barry K.W."/>
            <person name="Bonito G."/>
            <person name="Buee M."/>
            <person name="Carver A."/>
            <person name="Chen C."/>
            <person name="Cichocki N."/>
            <person name="Clum A."/>
            <person name="Culley D."/>
            <person name="Crous P.W."/>
            <person name="Fauchery L."/>
            <person name="Girlanda M."/>
            <person name="Hayes R.D."/>
            <person name="Keri Z."/>
            <person name="LaButti K."/>
            <person name="Lipzen A."/>
            <person name="Lombard V."/>
            <person name="Magnuson J."/>
            <person name="Maillard F."/>
            <person name="Murat C."/>
            <person name="Nolan M."/>
            <person name="Ohm R.A."/>
            <person name="Pangilinan J."/>
            <person name="Pereira M.F."/>
            <person name="Perotto S."/>
            <person name="Peter M."/>
            <person name="Pfister S."/>
            <person name="Riley R."/>
            <person name="Sitrit Y."/>
            <person name="Stielow J.B."/>
            <person name="Szollosi G."/>
            <person name="Zifcakova L."/>
            <person name="Stursova M."/>
            <person name="Spatafora J.W."/>
            <person name="Tedersoo L."/>
            <person name="Vaario L.M."/>
            <person name="Yamada A."/>
            <person name="Yan M."/>
            <person name="Wang P."/>
            <person name="Xu J."/>
            <person name="Bruns T."/>
            <person name="Baldrian P."/>
            <person name="Vilgalys R."/>
            <person name="Dunand C."/>
            <person name="Henrissat B."/>
            <person name="Grigoriev I.V."/>
            <person name="Hibbett D."/>
            <person name="Nagy L.G."/>
            <person name="Martin F.M."/>
        </authorList>
    </citation>
    <scope>NUCLEOTIDE SEQUENCE</scope>
    <source>
        <strain evidence="9">Prilba</strain>
    </source>
</reference>
<dbReference type="InterPro" id="IPR027512">
    <property type="entry name" value="EIF3A"/>
</dbReference>
<evidence type="ECO:0000259" key="8">
    <source>
        <dbReference type="PROSITE" id="PS50250"/>
    </source>
</evidence>
<comment type="function">
    <text evidence="6">RNA-binding component of the eukaryotic translation initiation factor 3 (eIF-3) complex, which is involved in protein synthesis of a specialized repertoire of mRNAs and, together with other initiation factors, stimulates binding of mRNA and methionyl-tRNAi to the 40S ribosome. The eIF-3 complex specifically targets and initiates translation of a subset of mRNAs involved in cell proliferation.</text>
</comment>
<evidence type="ECO:0000256" key="5">
    <source>
        <dbReference type="ARBA" id="ARBA00022917"/>
    </source>
</evidence>
<dbReference type="PANTHER" id="PTHR14005">
    <property type="entry name" value="EUKARYOTIC TRANSLATION INITIATION FACTOR 3, THETA SUBUNIT"/>
    <property type="match status" value="1"/>
</dbReference>
<evidence type="ECO:0000313" key="10">
    <source>
        <dbReference type="Proteomes" id="UP000759537"/>
    </source>
</evidence>
<dbReference type="InterPro" id="IPR000717">
    <property type="entry name" value="PCI_dom"/>
</dbReference>
<dbReference type="OrthoDB" id="18884at2759"/>
<dbReference type="FunFam" id="4.10.860.10:FF:000001">
    <property type="entry name" value="Eukaryotic translation initiation factor 3 subunit A"/>
    <property type="match status" value="1"/>
</dbReference>
<feature type="region of interest" description="Disordered" evidence="7">
    <location>
        <begin position="595"/>
        <end position="618"/>
    </location>
</feature>
<comment type="subcellular location">
    <subcellularLocation>
        <location evidence="1 6">Cytoplasm</location>
    </subcellularLocation>
</comment>
<dbReference type="Gene3D" id="4.10.860.10">
    <property type="entry name" value="UVR domain"/>
    <property type="match status" value="1"/>
</dbReference>
<keyword evidence="6" id="KW-0175">Coiled coil</keyword>
<dbReference type="GO" id="GO:0001732">
    <property type="term" value="P:formation of cytoplasmic translation initiation complex"/>
    <property type="evidence" value="ECO:0007669"/>
    <property type="project" value="UniProtKB-UniRule"/>
</dbReference>
<feature type="compositionally biased region" description="Basic and acidic residues" evidence="7">
    <location>
        <begin position="965"/>
        <end position="976"/>
    </location>
</feature>
<comment type="similarity">
    <text evidence="6">Belongs to the eIF-3 subunit A family.</text>
</comment>
<dbReference type="GO" id="GO:0003743">
    <property type="term" value="F:translation initiation factor activity"/>
    <property type="evidence" value="ECO:0007669"/>
    <property type="project" value="UniProtKB-UniRule"/>
</dbReference>
<dbReference type="Proteomes" id="UP000759537">
    <property type="component" value="Unassembled WGS sequence"/>
</dbReference>
<evidence type="ECO:0000256" key="3">
    <source>
        <dbReference type="ARBA" id="ARBA00022540"/>
    </source>
</evidence>
<keyword evidence="10" id="KW-1185">Reference proteome</keyword>
<dbReference type="Gene3D" id="1.25.40.860">
    <property type="match status" value="2"/>
</dbReference>
<accession>A0A9P5JVH0</accession>
<feature type="coiled-coil region" evidence="6">
    <location>
        <begin position="94"/>
        <end position="125"/>
    </location>
</feature>
<proteinExistence type="inferred from homology"/>
<protein>
    <recommendedName>
        <fullName evidence="6">Eukaryotic translation initiation factor 3 subunit A</fullName>
        <shortName evidence="6">eIF3a</shortName>
    </recommendedName>
    <alternativeName>
        <fullName evidence="6">Eukaryotic translation initiation factor 3 110 kDa subunit homolog</fullName>
        <shortName evidence="6">eIF3 p110</shortName>
    </alternativeName>
    <alternativeName>
        <fullName evidence="6">Translation initiation factor eIF3, p110 subunit homolog</fullName>
    </alternativeName>
</protein>
<dbReference type="Pfam" id="PF01399">
    <property type="entry name" value="PCI"/>
    <property type="match status" value="1"/>
</dbReference>
<dbReference type="PROSITE" id="PS50250">
    <property type="entry name" value="PCI"/>
    <property type="match status" value="1"/>
</dbReference>
<dbReference type="GO" id="GO:0071541">
    <property type="term" value="C:eukaryotic translation initiation factor 3 complex, eIF3m"/>
    <property type="evidence" value="ECO:0007669"/>
    <property type="project" value="TreeGrafter"/>
</dbReference>
<organism evidence="9 10">
    <name type="scientific">Russula ochroleuca</name>
    <dbReference type="NCBI Taxonomy" id="152965"/>
    <lineage>
        <taxon>Eukaryota</taxon>
        <taxon>Fungi</taxon>
        <taxon>Dikarya</taxon>
        <taxon>Basidiomycota</taxon>
        <taxon>Agaricomycotina</taxon>
        <taxon>Agaricomycetes</taxon>
        <taxon>Russulales</taxon>
        <taxon>Russulaceae</taxon>
        <taxon>Russula</taxon>
    </lineage>
</organism>
<dbReference type="PANTHER" id="PTHR14005:SF0">
    <property type="entry name" value="EUKARYOTIC TRANSLATION INITIATION FACTOR 3 SUBUNIT A"/>
    <property type="match status" value="1"/>
</dbReference>
<dbReference type="InterPro" id="IPR054711">
    <property type="entry name" value="eIF3a_PCI_TPR-like"/>
</dbReference>
<sequence length="991" mass="111824">MAPMTKPETILKQAEGLVSVGQTHAALQSFTEMFSSKRFRTTPLASLEPIMIRFVELCVEMRKGRIAKEGLMQYKNTAQNTSVGSIEVVIQKFVSLADVKLQEAQEKAEKAAADAAADVDDLEATETPESILLGAVSGDQSRDRTDRALVTPWLKFLWESYRTALETLKNNARLQVIYHQIAQQAFQFCLKHQRKVEFRRLCETLRLHLSNVAKYAHQPHAINLQDPDTLQHYLDARFAQLNTSVELELWQEAFRSVEDVHNLLIMAKKAPRPAMMANYYEKLTKIFLMSGNALYHAAAWGRFYGVTTTIGGRSDEEFGRLAGQVLVSALAVPVNQKAEESVEEVKGRTGRLTSLLGLTKTPTRTGLLKDALSRNVLKLASENIRSLYTILEVTFDPLTLCTNVAPLFRALSGDASYAPYLPLLQRALLSRLISQLAQVYSSITIENLLALLQPLRDALADGGDSTIYKPEQIEAYIMRGTHAGELNVRIDHASGTLQFVDDPFAGSDDQQTSPSSHGIVVQPSAASLVRTRLGGIAAALNHALAILEPPPVPSAEDQRARVAALITAADAERKALQLRRAIVARRRELLSELAARKEKEEQSRRSEESRQVKHDEARRAFEDARRREIERARAEIQQRRNEEARQLAQSLRERGNLKVDIDDVENLNTDNLMRLQVEQLEKEKKERESRLRVIAKRIDHTERAYRQEERPLLAKDYELQQASDRATFEQIQKGRIDAARLAHKRDLETKKRLSRILPEFEARKAIILEKRSAEYERKQAVAQAKIEEEKAKRRAAVLKAQEEERLRQEAAESARREAEELERKRKEEEERELAAAENAKREEEASLVRMREERERQRAADLERIKQQQQREEEAARRAEERRRQPPAATTAATQDGVWRRAGAPSAPAPVRTPPRSESPVLSGPPRPLFSRGGAPATSSWRVREQAKNTSSAAGSPAPSSETPEELRRAENKDDGFQAAKNVWKPSRLRG</sequence>
<gene>
    <name evidence="6" type="primary">TIF32</name>
    <name evidence="9" type="ORF">DFH94DRAFT_357251</name>
</gene>
<keyword evidence="2 6" id="KW-0963">Cytoplasm</keyword>